<keyword evidence="12" id="KW-1185">Reference proteome</keyword>
<dbReference type="AlphaFoldDB" id="A0A9N9RM40"/>
<evidence type="ECO:0000256" key="10">
    <source>
        <dbReference type="SAM" id="Phobius"/>
    </source>
</evidence>
<evidence type="ECO:0000256" key="8">
    <source>
        <dbReference type="ARBA" id="ARBA00023136"/>
    </source>
</evidence>
<comment type="similarity">
    <text evidence="2">Belongs to the TMEM242 family.</text>
</comment>
<evidence type="ECO:0000256" key="9">
    <source>
        <dbReference type="ARBA" id="ARBA00045905"/>
    </source>
</evidence>
<keyword evidence="4 10" id="KW-0812">Transmembrane</keyword>
<evidence type="ECO:0000256" key="5">
    <source>
        <dbReference type="ARBA" id="ARBA00022792"/>
    </source>
</evidence>
<evidence type="ECO:0000313" key="12">
    <source>
        <dbReference type="Proteomes" id="UP001153620"/>
    </source>
</evidence>
<evidence type="ECO:0000256" key="6">
    <source>
        <dbReference type="ARBA" id="ARBA00022989"/>
    </source>
</evidence>
<evidence type="ECO:0000256" key="1">
    <source>
        <dbReference type="ARBA" id="ARBA00004448"/>
    </source>
</evidence>
<comment type="subcellular location">
    <subcellularLocation>
        <location evidence="1">Mitochondrion inner membrane</location>
        <topology evidence="1">Multi-pass membrane protein</topology>
    </subcellularLocation>
</comment>
<keyword evidence="8 10" id="KW-0472">Membrane</keyword>
<reference evidence="11" key="1">
    <citation type="submission" date="2022-01" db="EMBL/GenBank/DDBJ databases">
        <authorList>
            <person name="King R."/>
        </authorList>
    </citation>
    <scope>NUCLEOTIDE SEQUENCE</scope>
</reference>
<sequence length="137" mass="15103">MSQDDVDKRKHKFRATAFIVGVAGISALIGFSRTLAIAKKSDTQYFDKGIAAHSIEMTETGAQLALRALKWGTLLATIGTGSLCFGVYKLSGAKDLQDFRNICGSILPRIPKNKEPKSRTEFENLTDLMSYASQWKK</sequence>
<reference evidence="11" key="2">
    <citation type="submission" date="2022-10" db="EMBL/GenBank/DDBJ databases">
        <authorList>
            <consortium name="ENA_rothamsted_submissions"/>
            <consortium name="culmorum"/>
            <person name="King R."/>
        </authorList>
    </citation>
    <scope>NUCLEOTIDE SEQUENCE</scope>
</reference>
<dbReference type="OrthoDB" id="2378895at2759"/>
<dbReference type="Pfam" id="PF07096">
    <property type="entry name" value="DUF1358"/>
    <property type="match status" value="1"/>
</dbReference>
<keyword evidence="5" id="KW-0999">Mitochondrion inner membrane</keyword>
<feature type="transmembrane region" description="Helical" evidence="10">
    <location>
        <begin position="12"/>
        <end position="31"/>
    </location>
</feature>
<protein>
    <recommendedName>
        <fullName evidence="3">Transmembrane protein 242</fullName>
    </recommendedName>
</protein>
<evidence type="ECO:0000256" key="2">
    <source>
        <dbReference type="ARBA" id="ARBA00007570"/>
    </source>
</evidence>
<dbReference type="PANTHER" id="PTHR13141:SF4">
    <property type="entry name" value="TRANSMEMBRANE PROTEIN 242"/>
    <property type="match status" value="1"/>
</dbReference>
<comment type="function">
    <text evidence="9">Scaffold protein that participates in the c-ring assembly of mitochondrial ATP synthase (F(1)F(0) ATP synthase or complex V) by facilitating the membrane insertion and oligomer formation of the subunit c/ATP5MC3. Participates in the incorporation of the c-ring into vestigial complexes. Additionally influences the incorporation of subunits MT-ATP6, MT-ATP8, ATP5MJ, and ATP5MK in the ATP synthase.</text>
</comment>
<name>A0A9N9RM40_9DIPT</name>
<evidence type="ECO:0000256" key="4">
    <source>
        <dbReference type="ARBA" id="ARBA00022692"/>
    </source>
</evidence>
<dbReference type="PANTHER" id="PTHR13141">
    <property type="entry name" value="TRANSMEMBRANE PROTEIN 242"/>
    <property type="match status" value="1"/>
</dbReference>
<evidence type="ECO:0000256" key="7">
    <source>
        <dbReference type="ARBA" id="ARBA00023128"/>
    </source>
</evidence>
<dbReference type="EMBL" id="OU895877">
    <property type="protein sequence ID" value="CAG9799227.1"/>
    <property type="molecule type" value="Genomic_DNA"/>
</dbReference>
<evidence type="ECO:0000313" key="11">
    <source>
        <dbReference type="EMBL" id="CAG9799227.1"/>
    </source>
</evidence>
<organism evidence="11 12">
    <name type="scientific">Chironomus riparius</name>
    <dbReference type="NCBI Taxonomy" id="315576"/>
    <lineage>
        <taxon>Eukaryota</taxon>
        <taxon>Metazoa</taxon>
        <taxon>Ecdysozoa</taxon>
        <taxon>Arthropoda</taxon>
        <taxon>Hexapoda</taxon>
        <taxon>Insecta</taxon>
        <taxon>Pterygota</taxon>
        <taxon>Neoptera</taxon>
        <taxon>Endopterygota</taxon>
        <taxon>Diptera</taxon>
        <taxon>Nematocera</taxon>
        <taxon>Chironomoidea</taxon>
        <taxon>Chironomidae</taxon>
        <taxon>Chironominae</taxon>
        <taxon>Chironomus</taxon>
    </lineage>
</organism>
<keyword evidence="7" id="KW-0496">Mitochondrion</keyword>
<dbReference type="GO" id="GO:0005743">
    <property type="term" value="C:mitochondrial inner membrane"/>
    <property type="evidence" value="ECO:0007669"/>
    <property type="project" value="UniProtKB-SubCell"/>
</dbReference>
<evidence type="ECO:0000256" key="3">
    <source>
        <dbReference type="ARBA" id="ARBA00013934"/>
    </source>
</evidence>
<accession>A0A9N9RM40</accession>
<gene>
    <name evidence="11" type="ORF">CHIRRI_LOCUS2196</name>
</gene>
<dbReference type="InterPro" id="IPR009792">
    <property type="entry name" value="TMEM242"/>
</dbReference>
<dbReference type="Proteomes" id="UP001153620">
    <property type="component" value="Chromosome 1"/>
</dbReference>
<proteinExistence type="inferred from homology"/>
<keyword evidence="6 10" id="KW-1133">Transmembrane helix</keyword>